<sequence>MSFTVIPVPGPGAEDVVVATHGPDQGCVFTGTEDGAIFRISPDGGRVERVAHTGGRPLGIEFAPDGRLLVCDALKGLLWVDPAAGAVEPITDQVGGTAMRFCNNAAIASDGTIWWSDSSTKYGITQWKDDFVQHTRTGRLLRRDPDGTVTTVLDGLAFANGVALSAAEDYVCVAETGARTVARHWLTGPNKGMRDRLCSDLPGYPDNIARGSDGLIWISIASPTDPLVERLHTSPLRLRKLVTKIPEALQPKPKQTVRAVAYDDKGRRVHDIDVTPGEHGTSYHMVTGVREHEGRLWVGSLHEPAIACLDLSAIPRATV</sequence>
<proteinExistence type="inferred from homology"/>
<dbReference type="Pfam" id="PF03088">
    <property type="entry name" value="Str_synth"/>
    <property type="match status" value="1"/>
</dbReference>
<dbReference type="RefSeq" id="WP_367918022.1">
    <property type="nucleotide sequence ID" value="NZ_BAABAC010000006.1"/>
</dbReference>
<dbReference type="EMBL" id="JBHTLX010000016">
    <property type="protein sequence ID" value="MFD1248513.1"/>
    <property type="molecule type" value="Genomic_DNA"/>
</dbReference>
<keyword evidence="3" id="KW-0325">Glycoprotein</keyword>
<evidence type="ECO:0000259" key="4">
    <source>
        <dbReference type="Pfam" id="PF03088"/>
    </source>
</evidence>
<evidence type="ECO:0000256" key="2">
    <source>
        <dbReference type="ARBA" id="ARBA00022553"/>
    </source>
</evidence>
<comment type="similarity">
    <text evidence="1">Belongs to the strictosidine synthase family.</text>
</comment>
<dbReference type="Gene3D" id="2.120.10.30">
    <property type="entry name" value="TolB, C-terminal domain"/>
    <property type="match status" value="1"/>
</dbReference>
<accession>A0ABW3W204</accession>
<gene>
    <name evidence="5" type="ORF">ACFQ3F_12010</name>
</gene>
<comment type="caution">
    <text evidence="5">The sequence shown here is derived from an EMBL/GenBank/DDBJ whole genome shotgun (WGS) entry which is preliminary data.</text>
</comment>
<name>A0ABW3W204_9ACTN</name>
<dbReference type="PANTHER" id="PTHR10426">
    <property type="entry name" value="STRICTOSIDINE SYNTHASE-RELATED"/>
    <property type="match status" value="1"/>
</dbReference>
<feature type="domain" description="Strictosidine synthase conserved region" evidence="4">
    <location>
        <begin position="106"/>
        <end position="188"/>
    </location>
</feature>
<dbReference type="PANTHER" id="PTHR10426:SF88">
    <property type="entry name" value="ADIPOCYTE PLASMA MEMBRANE-ASSOCIATED PROTEIN HEMOMUCIN-RELATED"/>
    <property type="match status" value="1"/>
</dbReference>
<dbReference type="Proteomes" id="UP001597229">
    <property type="component" value="Unassembled WGS sequence"/>
</dbReference>
<keyword evidence="6" id="KW-1185">Reference proteome</keyword>
<organism evidence="5 6">
    <name type="scientific">Nocardioides ginsengisoli</name>
    <dbReference type="NCBI Taxonomy" id="363868"/>
    <lineage>
        <taxon>Bacteria</taxon>
        <taxon>Bacillati</taxon>
        <taxon>Actinomycetota</taxon>
        <taxon>Actinomycetes</taxon>
        <taxon>Propionibacteriales</taxon>
        <taxon>Nocardioidaceae</taxon>
        <taxon>Nocardioides</taxon>
    </lineage>
</organism>
<evidence type="ECO:0000313" key="6">
    <source>
        <dbReference type="Proteomes" id="UP001597229"/>
    </source>
</evidence>
<keyword evidence="2" id="KW-0597">Phosphoprotein</keyword>
<evidence type="ECO:0000256" key="3">
    <source>
        <dbReference type="ARBA" id="ARBA00023180"/>
    </source>
</evidence>
<dbReference type="InterPro" id="IPR011042">
    <property type="entry name" value="6-blade_b-propeller_TolB-like"/>
</dbReference>
<evidence type="ECO:0000313" key="5">
    <source>
        <dbReference type="EMBL" id="MFD1248513.1"/>
    </source>
</evidence>
<protein>
    <submittedName>
        <fullName evidence="5">SMP-30/gluconolactonase/LRE family protein</fullName>
    </submittedName>
</protein>
<evidence type="ECO:0000256" key="1">
    <source>
        <dbReference type="ARBA" id="ARBA00009191"/>
    </source>
</evidence>
<reference evidence="6" key="1">
    <citation type="journal article" date="2019" name="Int. J. Syst. Evol. Microbiol.">
        <title>The Global Catalogue of Microorganisms (GCM) 10K type strain sequencing project: providing services to taxonomists for standard genome sequencing and annotation.</title>
        <authorList>
            <consortium name="The Broad Institute Genomics Platform"/>
            <consortium name="The Broad Institute Genome Sequencing Center for Infectious Disease"/>
            <person name="Wu L."/>
            <person name="Ma J."/>
        </authorList>
    </citation>
    <scope>NUCLEOTIDE SEQUENCE [LARGE SCALE GENOMIC DNA]</scope>
    <source>
        <strain evidence="6">CCUG 52478</strain>
    </source>
</reference>
<dbReference type="InterPro" id="IPR018119">
    <property type="entry name" value="Strictosidine_synth_cons-reg"/>
</dbReference>
<dbReference type="SUPFAM" id="SSF63829">
    <property type="entry name" value="Calcium-dependent phosphotriesterase"/>
    <property type="match status" value="1"/>
</dbReference>